<organism evidence="1 2">
    <name type="scientific">Methyloglobulus morosus KoM1</name>
    <dbReference type="NCBI Taxonomy" id="1116472"/>
    <lineage>
        <taxon>Bacteria</taxon>
        <taxon>Pseudomonadati</taxon>
        <taxon>Pseudomonadota</taxon>
        <taxon>Gammaproteobacteria</taxon>
        <taxon>Methylococcales</taxon>
        <taxon>Methylococcaceae</taxon>
        <taxon>Methyloglobulus</taxon>
    </lineage>
</organism>
<dbReference type="RefSeq" id="WP_023493463.1">
    <property type="nucleotide sequence ID" value="NZ_AYLO01000015.1"/>
</dbReference>
<evidence type="ECO:0000313" key="1">
    <source>
        <dbReference type="EMBL" id="ESS73639.1"/>
    </source>
</evidence>
<keyword evidence="2" id="KW-1185">Reference proteome</keyword>
<dbReference type="Gene3D" id="3.10.180.10">
    <property type="entry name" value="2,3-Dihydroxybiphenyl 1,2-Dioxygenase, domain 1"/>
    <property type="match status" value="1"/>
</dbReference>
<dbReference type="InterPro" id="IPR029068">
    <property type="entry name" value="Glyas_Bleomycin-R_OHBP_Dase"/>
</dbReference>
<protein>
    <submittedName>
        <fullName evidence="1">Uncharacterized protein</fullName>
    </submittedName>
</protein>
<dbReference type="AlphaFoldDB" id="V5C0M9"/>
<name>V5C0M9_9GAMM</name>
<gene>
    <name evidence="1" type="ORF">MGMO_15c00600</name>
</gene>
<sequence>MNTQIGYTFNPQFTDQTATCMIVGANIFVVLLAEAKFKTFAPKAICDVTKNTEVLNCLSCDSREAVDDFPDDIKEAAKDFAQMSVSNKCPPTLGTKGC</sequence>
<dbReference type="PATRIC" id="fig|1116472.3.peg.562"/>
<evidence type="ECO:0000313" key="2">
    <source>
        <dbReference type="Proteomes" id="UP000017842"/>
    </source>
</evidence>
<accession>V5C0M9</accession>
<comment type="caution">
    <text evidence="1">The sequence shown here is derived from an EMBL/GenBank/DDBJ whole genome shotgun (WGS) entry which is preliminary data.</text>
</comment>
<dbReference type="eggNOG" id="COG3607">
    <property type="taxonomic scope" value="Bacteria"/>
</dbReference>
<dbReference type="Proteomes" id="UP000017842">
    <property type="component" value="Unassembled WGS sequence"/>
</dbReference>
<reference evidence="1 2" key="1">
    <citation type="journal article" date="2013" name="Genome Announc.">
        <title>Draft Genome Sequence of the Methanotrophic Gammaproteobacterium Methyloglobulus morosus DSM 22980 Strain KoM1.</title>
        <authorList>
            <person name="Poehlein A."/>
            <person name="Deutzmann J.S."/>
            <person name="Daniel R."/>
            <person name="Simeonova D.D."/>
        </authorList>
    </citation>
    <scope>NUCLEOTIDE SEQUENCE [LARGE SCALE GENOMIC DNA]</scope>
    <source>
        <strain evidence="1 2">KoM1</strain>
    </source>
</reference>
<dbReference type="EMBL" id="AYLO01000015">
    <property type="protein sequence ID" value="ESS73639.1"/>
    <property type="molecule type" value="Genomic_DNA"/>
</dbReference>
<proteinExistence type="predicted"/>
<dbReference type="STRING" id="1116472.MGMO_15c00600"/>